<dbReference type="RefSeq" id="XP_027620914.1">
    <property type="nucleotide sequence ID" value="XM_027765113.1"/>
</dbReference>
<dbReference type="InParanoid" id="A0A401H6J2"/>
<reference evidence="2 3" key="1">
    <citation type="journal article" date="2018" name="Sci. Rep.">
        <title>Genome sequence of the cauliflower mushroom Sparassis crispa (Hanabiratake) and its association with beneficial usage.</title>
        <authorList>
            <person name="Kiyama R."/>
            <person name="Furutani Y."/>
            <person name="Kawaguchi K."/>
            <person name="Nakanishi T."/>
        </authorList>
    </citation>
    <scope>NUCLEOTIDE SEQUENCE [LARGE SCALE GENOMIC DNA]</scope>
</reference>
<gene>
    <name evidence="2" type="ORF">SCP_1800230</name>
</gene>
<dbReference type="AlphaFoldDB" id="A0A401H6J2"/>
<name>A0A401H6J2_9APHY</name>
<feature type="compositionally biased region" description="Acidic residues" evidence="1">
    <location>
        <begin position="44"/>
        <end position="54"/>
    </location>
</feature>
<dbReference type="GeneID" id="38786918"/>
<proteinExistence type="predicted"/>
<accession>A0A401H6J2</accession>
<organism evidence="2 3">
    <name type="scientific">Sparassis crispa</name>
    <dbReference type="NCBI Taxonomy" id="139825"/>
    <lineage>
        <taxon>Eukaryota</taxon>
        <taxon>Fungi</taxon>
        <taxon>Dikarya</taxon>
        <taxon>Basidiomycota</taxon>
        <taxon>Agaricomycotina</taxon>
        <taxon>Agaricomycetes</taxon>
        <taxon>Polyporales</taxon>
        <taxon>Sparassidaceae</taxon>
        <taxon>Sparassis</taxon>
    </lineage>
</organism>
<dbReference type="EMBL" id="BFAD01000018">
    <property type="protein sequence ID" value="GBE90001.1"/>
    <property type="molecule type" value="Genomic_DNA"/>
</dbReference>
<sequence length="73" mass="8100">MGVGTTLRSVLVSGVKDRRDERLVYQSCGGRICPHQLKLGTTGDEPDIDAEDEDKSSLNDSQQRFDNTGWNCQ</sequence>
<feature type="region of interest" description="Disordered" evidence="1">
    <location>
        <begin position="36"/>
        <end position="73"/>
    </location>
</feature>
<feature type="compositionally biased region" description="Polar residues" evidence="1">
    <location>
        <begin position="58"/>
        <end position="73"/>
    </location>
</feature>
<dbReference type="Proteomes" id="UP000287166">
    <property type="component" value="Unassembled WGS sequence"/>
</dbReference>
<protein>
    <submittedName>
        <fullName evidence="2">Uncharacterized protein</fullName>
    </submittedName>
</protein>
<comment type="caution">
    <text evidence="2">The sequence shown here is derived from an EMBL/GenBank/DDBJ whole genome shotgun (WGS) entry which is preliminary data.</text>
</comment>
<evidence type="ECO:0000313" key="3">
    <source>
        <dbReference type="Proteomes" id="UP000287166"/>
    </source>
</evidence>
<keyword evidence="3" id="KW-1185">Reference proteome</keyword>
<evidence type="ECO:0000313" key="2">
    <source>
        <dbReference type="EMBL" id="GBE90001.1"/>
    </source>
</evidence>
<evidence type="ECO:0000256" key="1">
    <source>
        <dbReference type="SAM" id="MobiDB-lite"/>
    </source>
</evidence>